<proteinExistence type="predicted"/>
<evidence type="ECO:0000259" key="2">
    <source>
        <dbReference type="Pfam" id="PF20680"/>
    </source>
</evidence>
<accession>A0ABP6LLK4</accession>
<dbReference type="Proteomes" id="UP001501532">
    <property type="component" value="Unassembled WGS sequence"/>
</dbReference>
<evidence type="ECO:0000256" key="1">
    <source>
        <dbReference type="SAM" id="MobiDB-lite"/>
    </source>
</evidence>
<gene>
    <name evidence="3" type="ORF">GCM10010448_36420</name>
</gene>
<organism evidence="3 4">
    <name type="scientific">Streptomyces glomeratus</name>
    <dbReference type="NCBI Taxonomy" id="284452"/>
    <lineage>
        <taxon>Bacteria</taxon>
        <taxon>Bacillati</taxon>
        <taxon>Actinomycetota</taxon>
        <taxon>Actinomycetes</taxon>
        <taxon>Kitasatosporales</taxon>
        <taxon>Streptomycetaceae</taxon>
        <taxon>Streptomyces</taxon>
    </lineage>
</organism>
<protein>
    <recommendedName>
        <fullName evidence="2">DUF6817 domain-containing protein</fullName>
    </recommendedName>
</protein>
<evidence type="ECO:0000313" key="4">
    <source>
        <dbReference type="Proteomes" id="UP001501532"/>
    </source>
</evidence>
<feature type="domain" description="DUF6817" evidence="2">
    <location>
        <begin position="28"/>
        <end position="112"/>
    </location>
</feature>
<reference evidence="4" key="1">
    <citation type="journal article" date="2019" name="Int. J. Syst. Evol. Microbiol.">
        <title>The Global Catalogue of Microorganisms (GCM) 10K type strain sequencing project: providing services to taxonomists for standard genome sequencing and annotation.</title>
        <authorList>
            <consortium name="The Broad Institute Genomics Platform"/>
            <consortium name="The Broad Institute Genome Sequencing Center for Infectious Disease"/>
            <person name="Wu L."/>
            <person name="Ma J."/>
        </authorList>
    </citation>
    <scope>NUCLEOTIDE SEQUENCE [LARGE SCALE GENOMIC DNA]</scope>
    <source>
        <strain evidence="4">JCM 9091</strain>
    </source>
</reference>
<dbReference type="Pfam" id="PF20680">
    <property type="entry name" value="DUF6817"/>
    <property type="match status" value="1"/>
</dbReference>
<dbReference type="InterPro" id="IPR049202">
    <property type="entry name" value="DUF6817"/>
</dbReference>
<evidence type="ECO:0000313" key="3">
    <source>
        <dbReference type="EMBL" id="GAA3050105.1"/>
    </source>
</evidence>
<sequence length="222" mass="23743">MQGPSPADGSTTAGGPSRDADWPQITGFLVTRGADRMPHPGGTLLEHLIRVARVLSRWGADPDVQVAGLCHASYGTAGFDQALLGTSERAVLAQLIGERSEELVHLYAGCDRGVVYPRLAGVRPVVFRDRFTGAEHTPPEPDARAFLEITAANELDVLTHNTELAERYGPDLYRLFSGARDLLSAAAWRSCVQLLGRYAPLSGAADEDHRFGLSGAPDSKGP</sequence>
<dbReference type="PANTHER" id="PTHR37391">
    <property type="entry name" value="E3 UBIQUITIN-PROTEIN LIGASE"/>
    <property type="match status" value="1"/>
</dbReference>
<dbReference type="RefSeq" id="WP_234516693.1">
    <property type="nucleotide sequence ID" value="NZ_BAAAUF010000030.1"/>
</dbReference>
<name>A0ABP6LLK4_9ACTN</name>
<dbReference type="EMBL" id="BAAAUF010000030">
    <property type="protein sequence ID" value="GAA3050105.1"/>
    <property type="molecule type" value="Genomic_DNA"/>
</dbReference>
<keyword evidence="4" id="KW-1185">Reference proteome</keyword>
<feature type="region of interest" description="Disordered" evidence="1">
    <location>
        <begin position="1"/>
        <end position="23"/>
    </location>
</feature>
<dbReference type="PANTHER" id="PTHR37391:SF2">
    <property type="entry name" value="E3 UBIQUITIN-PROTEIN LIGASE"/>
    <property type="match status" value="1"/>
</dbReference>
<comment type="caution">
    <text evidence="3">The sequence shown here is derived from an EMBL/GenBank/DDBJ whole genome shotgun (WGS) entry which is preliminary data.</text>
</comment>